<dbReference type="SMART" id="SM01287">
    <property type="entry name" value="Rtt106"/>
    <property type="match status" value="1"/>
</dbReference>
<feature type="compositionally biased region" description="Basic and acidic residues" evidence="2">
    <location>
        <begin position="344"/>
        <end position="361"/>
    </location>
</feature>
<dbReference type="PANTHER" id="PTHR45849">
    <property type="entry name" value="FACT COMPLEX SUBUNIT SSRP1"/>
    <property type="match status" value="1"/>
</dbReference>
<protein>
    <recommendedName>
        <fullName evidence="3">Histone chaperone RTT106/FACT complex subunit SPT16-like middle domain-containing protein</fullName>
    </recommendedName>
</protein>
<feature type="domain" description="Histone chaperone RTT106/FACT complex subunit SPT16-like middle" evidence="3">
    <location>
        <begin position="211"/>
        <end position="301"/>
    </location>
</feature>
<dbReference type="GO" id="GO:0031491">
    <property type="term" value="F:nucleosome binding"/>
    <property type="evidence" value="ECO:0007669"/>
    <property type="project" value="TreeGrafter"/>
</dbReference>
<keyword evidence="5" id="KW-1185">Reference proteome</keyword>
<sequence length="464" mass="51478">MDSSSNPGSLAALAQKLPPDLRSEVLDHCSRQPTAKPVLTRLLAYFLDAGSPTSTAPDSKKRKVKEEDEGALVKDPHICTVQSLSFTMPARKRFWLRVHASSLRIVAAQTEEPVAKIKFEDIAHAFCLPTPDKVKKHFSICLLLKGDADTVLFGFEDAAHMLVAEPDRSLRPRGESGKSVMLDILSHLPCKIVEPDVRDFSFASNSFGTPVQYFPCHYKNKEGFMYLLPHGFFYGMKKPILFLPFAEIAAANLVQAVRTFTLRLASPQEDSTPFEFEHITADYMAKIMSYMQKHSRRFGTAAADDHRAVKHENGAGENMDVDEQVENGNDSDDSDVDFDPGNENTRDTRLAEEYDSGHDTDSNASSMADVQEHDEQEGEEHASDANNEEEDALEAHPRVVASLPKREISRAYVEGVVDEVLAVKSERPPTAPPRAGGMAAIAAQIERERKSREQPRGAKVKAER</sequence>
<feature type="compositionally biased region" description="Acidic residues" evidence="2">
    <location>
        <begin position="319"/>
        <end position="340"/>
    </location>
</feature>
<dbReference type="PANTHER" id="PTHR45849:SF3">
    <property type="entry name" value="HISTONE CHAPERONE RTT106"/>
    <property type="match status" value="1"/>
</dbReference>
<comment type="caution">
    <text evidence="4">The sequence shown here is derived from an EMBL/GenBank/DDBJ whole genome shotgun (WGS) entry which is preliminary data.</text>
</comment>
<comment type="similarity">
    <text evidence="1">Belongs to the RTT106 family.</text>
</comment>
<dbReference type="Proteomes" id="UP001212152">
    <property type="component" value="Unassembled WGS sequence"/>
</dbReference>
<gene>
    <name evidence="4" type="ORF">HDU87_008615</name>
</gene>
<dbReference type="InterPro" id="IPR013719">
    <property type="entry name" value="RTT106/SPT16-like_middle_dom"/>
</dbReference>
<dbReference type="Pfam" id="PF08512">
    <property type="entry name" value="Rttp106-like_middle"/>
    <property type="match status" value="1"/>
</dbReference>
<dbReference type="InterPro" id="IPR050454">
    <property type="entry name" value="RTT106/SSRP1_HistChap/FACT"/>
</dbReference>
<dbReference type="Gene3D" id="2.30.29.30">
    <property type="entry name" value="Pleckstrin-homology domain (PH domain)/Phosphotyrosine-binding domain (PTB)"/>
    <property type="match status" value="1"/>
</dbReference>
<dbReference type="EMBL" id="JADGJQ010000009">
    <property type="protein sequence ID" value="KAJ3182451.1"/>
    <property type="molecule type" value="Genomic_DNA"/>
</dbReference>
<organism evidence="4 5">
    <name type="scientific">Geranomyces variabilis</name>
    <dbReference type="NCBI Taxonomy" id="109894"/>
    <lineage>
        <taxon>Eukaryota</taxon>
        <taxon>Fungi</taxon>
        <taxon>Fungi incertae sedis</taxon>
        <taxon>Chytridiomycota</taxon>
        <taxon>Chytridiomycota incertae sedis</taxon>
        <taxon>Chytridiomycetes</taxon>
        <taxon>Spizellomycetales</taxon>
        <taxon>Powellomycetaceae</taxon>
        <taxon>Geranomyces</taxon>
    </lineage>
</organism>
<proteinExistence type="inferred from homology"/>
<dbReference type="SUPFAM" id="SSF50729">
    <property type="entry name" value="PH domain-like"/>
    <property type="match status" value="1"/>
</dbReference>
<evidence type="ECO:0000256" key="1">
    <source>
        <dbReference type="ARBA" id="ARBA00006159"/>
    </source>
</evidence>
<feature type="region of interest" description="Disordered" evidence="2">
    <location>
        <begin position="312"/>
        <end position="399"/>
    </location>
</feature>
<evidence type="ECO:0000313" key="5">
    <source>
        <dbReference type="Proteomes" id="UP001212152"/>
    </source>
</evidence>
<evidence type="ECO:0000256" key="2">
    <source>
        <dbReference type="SAM" id="MobiDB-lite"/>
    </source>
</evidence>
<dbReference type="GO" id="GO:0042393">
    <property type="term" value="F:histone binding"/>
    <property type="evidence" value="ECO:0007669"/>
    <property type="project" value="TreeGrafter"/>
</dbReference>
<reference evidence="4" key="1">
    <citation type="submission" date="2020-05" db="EMBL/GenBank/DDBJ databases">
        <title>Phylogenomic resolution of chytrid fungi.</title>
        <authorList>
            <person name="Stajich J.E."/>
            <person name="Amses K."/>
            <person name="Simmons R."/>
            <person name="Seto K."/>
            <person name="Myers J."/>
            <person name="Bonds A."/>
            <person name="Quandt C.A."/>
            <person name="Barry K."/>
            <person name="Liu P."/>
            <person name="Grigoriev I."/>
            <person name="Longcore J.E."/>
            <person name="James T.Y."/>
        </authorList>
    </citation>
    <scope>NUCLEOTIDE SEQUENCE</scope>
    <source>
        <strain evidence="4">JEL0379</strain>
    </source>
</reference>
<accession>A0AAD5XUK5</accession>
<dbReference type="AlphaFoldDB" id="A0AAD5XUK5"/>
<name>A0AAD5XUK5_9FUNG</name>
<evidence type="ECO:0000259" key="3">
    <source>
        <dbReference type="SMART" id="SM01287"/>
    </source>
</evidence>
<dbReference type="InterPro" id="IPR011993">
    <property type="entry name" value="PH-like_dom_sf"/>
</dbReference>
<evidence type="ECO:0000313" key="4">
    <source>
        <dbReference type="EMBL" id="KAJ3182451.1"/>
    </source>
</evidence>